<dbReference type="PANTHER" id="PTHR19328">
    <property type="entry name" value="HEDGEHOG-INTERACTING PROTEIN"/>
    <property type="match status" value="1"/>
</dbReference>
<dbReference type="EMBL" id="FOAD01000001">
    <property type="protein sequence ID" value="SEK51932.1"/>
    <property type="molecule type" value="Genomic_DNA"/>
</dbReference>
<dbReference type="InterPro" id="IPR011042">
    <property type="entry name" value="6-blade_b-propeller_TolB-like"/>
</dbReference>
<feature type="region of interest" description="Disordered" evidence="1">
    <location>
        <begin position="266"/>
        <end position="285"/>
    </location>
</feature>
<reference evidence="3 4" key="1">
    <citation type="submission" date="2016-10" db="EMBL/GenBank/DDBJ databases">
        <authorList>
            <person name="de Groot N.N."/>
        </authorList>
    </citation>
    <scope>NUCLEOTIDE SEQUENCE [LARGE SCALE GENOMIC DNA]</scope>
    <source>
        <strain evidence="3 4">CDM_5</strain>
    </source>
</reference>
<dbReference type="InterPro" id="IPR006311">
    <property type="entry name" value="TAT_signal"/>
</dbReference>
<feature type="domain" description="Glucose/Sorbosone dehydrogenase" evidence="2">
    <location>
        <begin position="96"/>
        <end position="452"/>
    </location>
</feature>
<dbReference type="PROSITE" id="PS51257">
    <property type="entry name" value="PROKAR_LIPOPROTEIN"/>
    <property type="match status" value="1"/>
</dbReference>
<feature type="compositionally biased region" description="Polar residues" evidence="1">
    <location>
        <begin position="26"/>
        <end position="41"/>
    </location>
</feature>
<evidence type="ECO:0000313" key="3">
    <source>
        <dbReference type="EMBL" id="SEK51932.1"/>
    </source>
</evidence>
<dbReference type="SUPFAM" id="SSF50952">
    <property type="entry name" value="Soluble quinoprotein glucose dehydrogenase"/>
    <property type="match status" value="1"/>
</dbReference>
<dbReference type="PANTHER" id="PTHR19328:SF75">
    <property type="entry name" value="ALDOSE SUGAR DEHYDROGENASE YLII"/>
    <property type="match status" value="1"/>
</dbReference>
<proteinExistence type="predicted"/>
<gene>
    <name evidence="3" type="ORF">SAMN04488691_101640</name>
</gene>
<protein>
    <submittedName>
        <fullName evidence="3">Glucose/arabinose dehydrogenase, beta-propeller fold</fullName>
    </submittedName>
</protein>
<evidence type="ECO:0000256" key="1">
    <source>
        <dbReference type="SAM" id="MobiDB-lite"/>
    </source>
</evidence>
<evidence type="ECO:0000259" key="2">
    <source>
        <dbReference type="Pfam" id="PF07995"/>
    </source>
</evidence>
<organism evidence="3 4">
    <name type="scientific">Haloferax larsenii</name>
    <dbReference type="NCBI Taxonomy" id="302484"/>
    <lineage>
        <taxon>Archaea</taxon>
        <taxon>Methanobacteriati</taxon>
        <taxon>Methanobacteriota</taxon>
        <taxon>Stenosarchaea group</taxon>
        <taxon>Halobacteria</taxon>
        <taxon>Halobacteriales</taxon>
        <taxon>Haloferacaceae</taxon>
        <taxon>Haloferax</taxon>
    </lineage>
</organism>
<dbReference type="Proteomes" id="UP000183894">
    <property type="component" value="Unassembled WGS sequence"/>
</dbReference>
<dbReference type="RefSeq" id="WP_074792643.1">
    <property type="nucleotide sequence ID" value="NZ_FOAD01000001.1"/>
</dbReference>
<dbReference type="InterPro" id="IPR012938">
    <property type="entry name" value="Glc/Sorbosone_DH"/>
</dbReference>
<dbReference type="Gene3D" id="2.120.10.30">
    <property type="entry name" value="TolB, C-terminal domain"/>
    <property type="match status" value="1"/>
</dbReference>
<dbReference type="Pfam" id="PF07995">
    <property type="entry name" value="GSDH"/>
    <property type="match status" value="1"/>
</dbReference>
<accession>A0A1H7HQY9</accession>
<evidence type="ECO:0000313" key="4">
    <source>
        <dbReference type="Proteomes" id="UP000183894"/>
    </source>
</evidence>
<feature type="region of interest" description="Disordered" evidence="1">
    <location>
        <begin position="19"/>
        <end position="65"/>
    </location>
</feature>
<dbReference type="InterPro" id="IPR011041">
    <property type="entry name" value="Quinoprot_gluc/sorb_DH_b-prop"/>
</dbReference>
<dbReference type="AlphaFoldDB" id="A0A1H7HQY9"/>
<name>A0A1H7HQY9_HALLR</name>
<sequence length="470" mass="49635">MDGSRRRFLVAAGTAALGGFAGCSGAPSNDGSDNQPTTTGSPDDGSDGSEATDGERTTSGDGDTSLDSLALGFETVAAGFTSPVDVVIPEAFGGTRRFVVDQPGRVWLHDETGLRSEAYLDITDRVVDVGGYDERGLLGVAFHPEFADTGRLFLRYSAPKRAGTPSNFSHTFVLSELTVDPEATSVSADSERTLLEIPQPQSNHNAGALTFGPDGYLYVAVGDGGGANDEGRGHVDDWYDAVTGGNGQDVTQNLLGSILRIDVDTESGVSGDEDNSYGIPEDNPLVGREGFDEQYAWGFRNPWRMSFDGEDFYVADVGQGAWEEVNLVEKGGNYGWNVREGAHCFRAGECPTETPDGEPLLDPVLEYPHSGPGASGIAVIGGYVYRGNAIPELDGAYVFADWRSGGRVFAARPSETRPWEIAELPVEDRDGAGTNVLAFGRDPSGELYVCTSGRARVGGSTGVLSRLTGA</sequence>
<dbReference type="PROSITE" id="PS51318">
    <property type="entry name" value="TAT"/>
    <property type="match status" value="1"/>
</dbReference>
<dbReference type="OrthoDB" id="6744at2157"/>